<proteinExistence type="predicted"/>
<name>A0A1H9AZF6_9FLAO</name>
<dbReference type="RefSeq" id="WP_092574723.1">
    <property type="nucleotide sequence ID" value="NZ_FOFN01000001.1"/>
</dbReference>
<keyword evidence="2" id="KW-0808">Transferase</keyword>
<dbReference type="Proteomes" id="UP000198999">
    <property type="component" value="Unassembled WGS sequence"/>
</dbReference>
<evidence type="ECO:0000259" key="1">
    <source>
        <dbReference type="Pfam" id="PF04230"/>
    </source>
</evidence>
<reference evidence="2 3" key="1">
    <citation type="submission" date="2016-10" db="EMBL/GenBank/DDBJ databases">
        <authorList>
            <person name="de Groot N.N."/>
        </authorList>
    </citation>
    <scope>NUCLEOTIDE SEQUENCE [LARGE SCALE GENOMIC DNA]</scope>
    <source>
        <strain evidence="2 3">DSM 21035</strain>
    </source>
</reference>
<dbReference type="PANTHER" id="PTHR36836:SF1">
    <property type="entry name" value="COLANIC ACID BIOSYNTHESIS PROTEIN WCAK"/>
    <property type="match status" value="1"/>
</dbReference>
<accession>A0A1H9AZF6</accession>
<dbReference type="InterPro" id="IPR007345">
    <property type="entry name" value="Polysacch_pyruvyl_Trfase"/>
</dbReference>
<dbReference type="Pfam" id="PF04230">
    <property type="entry name" value="PS_pyruv_trans"/>
    <property type="match status" value="1"/>
</dbReference>
<protein>
    <submittedName>
        <fullName evidence="2">Polysaccharide pyruvyl transferase family protein WcaK</fullName>
    </submittedName>
</protein>
<evidence type="ECO:0000313" key="3">
    <source>
        <dbReference type="Proteomes" id="UP000198999"/>
    </source>
</evidence>
<dbReference type="GO" id="GO:0016740">
    <property type="term" value="F:transferase activity"/>
    <property type="evidence" value="ECO:0007669"/>
    <property type="project" value="UniProtKB-KW"/>
</dbReference>
<organism evidence="2 3">
    <name type="scientific">Hyunsoonleella jejuensis</name>
    <dbReference type="NCBI Taxonomy" id="419940"/>
    <lineage>
        <taxon>Bacteria</taxon>
        <taxon>Pseudomonadati</taxon>
        <taxon>Bacteroidota</taxon>
        <taxon>Flavobacteriia</taxon>
        <taxon>Flavobacteriales</taxon>
        <taxon>Flavobacteriaceae</taxon>
    </lineage>
</organism>
<evidence type="ECO:0000313" key="2">
    <source>
        <dbReference type="EMBL" id="SEP82162.1"/>
    </source>
</evidence>
<dbReference type="STRING" id="419940.SAMN05421824_0407"/>
<gene>
    <name evidence="2" type="ORF">SAMN05421824_0407</name>
</gene>
<keyword evidence="3" id="KW-1185">Reference proteome</keyword>
<dbReference type="PANTHER" id="PTHR36836">
    <property type="entry name" value="COLANIC ACID BIOSYNTHESIS PROTEIN WCAK"/>
    <property type="match status" value="1"/>
</dbReference>
<sequence length="369" mass="42829">MKNRKVGIRGAYGEYNFGDDALMYFLYKWAKRNKINANFIGKEANYVSNFIPSKFYITKEKFHKYYFRSLIYGGGTQFFSFENTPRSGSKLKLLFRNPRLFIKKVQLAFEKKVISKQSNYDFLYSVGVGLGPFKEGSEIEKIAKDKISNMRGVFVRDKFSYNFTKPYNTNTFLSTDICFLPDIIDFKPFYNNSKKINKIGVILRDWSYSKEGAEYLDRVIEEASKLNSKYQVEFILFKDEVHCEMSIKNLGFNIIKWNPENHNLEDFISSLSSFDLFISSRFHGVIFGALLHIPSIAIEIEPKLKVTKEMLEDGVEIWKQPFTDDLEGIVTNIDYETAKLSLKVAVKKHNKLATDMFNNLLALIKTITS</sequence>
<feature type="domain" description="Polysaccharide pyruvyl transferase" evidence="1">
    <location>
        <begin position="16"/>
        <end position="299"/>
    </location>
</feature>
<dbReference type="AlphaFoldDB" id="A0A1H9AZF6"/>
<dbReference type="EMBL" id="FOFN01000001">
    <property type="protein sequence ID" value="SEP82162.1"/>
    <property type="molecule type" value="Genomic_DNA"/>
</dbReference>
<dbReference type="OrthoDB" id="624106at2"/>